<protein>
    <recommendedName>
        <fullName evidence="8">UPF0056 inner membrane protein</fullName>
    </recommendedName>
</protein>
<name>Q2KV88_BORA1</name>
<evidence type="ECO:0000256" key="2">
    <source>
        <dbReference type="ARBA" id="ARBA00009784"/>
    </source>
</evidence>
<feature type="transmembrane region" description="Helical" evidence="8">
    <location>
        <begin position="122"/>
        <end position="145"/>
    </location>
</feature>
<evidence type="ECO:0000256" key="1">
    <source>
        <dbReference type="ARBA" id="ARBA00004429"/>
    </source>
</evidence>
<keyword evidence="3" id="KW-1003">Cell membrane</keyword>
<feature type="transmembrane region" description="Helical" evidence="8">
    <location>
        <begin position="53"/>
        <end position="73"/>
    </location>
</feature>
<evidence type="ECO:0000256" key="7">
    <source>
        <dbReference type="ARBA" id="ARBA00023136"/>
    </source>
</evidence>
<dbReference type="OrthoDB" id="21094at2"/>
<evidence type="ECO:0000313" key="9">
    <source>
        <dbReference type="EMBL" id="CAJ48624.1"/>
    </source>
</evidence>
<dbReference type="Proteomes" id="UP000001977">
    <property type="component" value="Chromosome"/>
</dbReference>
<keyword evidence="4" id="KW-0997">Cell inner membrane</keyword>
<evidence type="ECO:0000256" key="4">
    <source>
        <dbReference type="ARBA" id="ARBA00022519"/>
    </source>
</evidence>
<keyword evidence="10" id="KW-1185">Reference proteome</keyword>
<dbReference type="GeneID" id="92935792"/>
<evidence type="ECO:0000256" key="6">
    <source>
        <dbReference type="ARBA" id="ARBA00022989"/>
    </source>
</evidence>
<evidence type="ECO:0000256" key="8">
    <source>
        <dbReference type="RuleBase" id="RU362048"/>
    </source>
</evidence>
<dbReference type="RefSeq" id="WP_012416701.1">
    <property type="nucleotide sequence ID" value="NC_010645.1"/>
</dbReference>
<keyword evidence="6 8" id="KW-1133">Transmembrane helix</keyword>
<evidence type="ECO:0000313" key="10">
    <source>
        <dbReference type="Proteomes" id="UP000001977"/>
    </source>
</evidence>
<proteinExistence type="inferred from homology"/>
<comment type="similarity">
    <text evidence="2 8">Belongs to the UPF0056 (MarC) family.</text>
</comment>
<feature type="transmembrane region" description="Helical" evidence="8">
    <location>
        <begin position="12"/>
        <end position="33"/>
    </location>
</feature>
<gene>
    <name evidence="9" type="primary">marC</name>
    <name evidence="9" type="ordered locus">BAV1015</name>
</gene>
<feature type="transmembrane region" description="Helical" evidence="8">
    <location>
        <begin position="79"/>
        <end position="97"/>
    </location>
</feature>
<accession>Q2KV88</accession>
<dbReference type="Pfam" id="PF01914">
    <property type="entry name" value="MarC"/>
    <property type="match status" value="1"/>
</dbReference>
<dbReference type="NCBIfam" id="TIGR00427">
    <property type="entry name" value="NAAT family transporter"/>
    <property type="match status" value="1"/>
</dbReference>
<reference evidence="9 10" key="1">
    <citation type="journal article" date="2006" name="J. Bacteriol.">
        <title>Comparison of the genome sequence of the poultry pathogen Bordetella avium with those of B. bronchiseptica, B. pertussis, and B. parapertussis reveals extensive diversity in surface structures associated with host interaction.</title>
        <authorList>
            <person name="Sebaihia M."/>
            <person name="Preston A."/>
            <person name="Maskell D.J."/>
            <person name="Kuzmiak H."/>
            <person name="Connell T.D."/>
            <person name="King N.D."/>
            <person name="Orndorff P.E."/>
            <person name="Miyamoto D.M."/>
            <person name="Thomson N.R."/>
            <person name="Harris D."/>
            <person name="Goble A."/>
            <person name="Lord A."/>
            <person name="Murphy L."/>
            <person name="Quail M.A."/>
            <person name="Rutter S."/>
            <person name="Squares R."/>
            <person name="Squares S."/>
            <person name="Woodward J."/>
            <person name="Parkhill J."/>
            <person name="Temple L.M."/>
        </authorList>
    </citation>
    <scope>NUCLEOTIDE SEQUENCE [LARGE SCALE GENOMIC DNA]</scope>
    <source>
        <strain evidence="9 10">197N</strain>
    </source>
</reference>
<feature type="transmembrane region" description="Helical" evidence="8">
    <location>
        <begin position="157"/>
        <end position="178"/>
    </location>
</feature>
<dbReference type="InterPro" id="IPR002771">
    <property type="entry name" value="Multi_antbiot-R_MarC"/>
</dbReference>
<dbReference type="EMBL" id="AM167904">
    <property type="protein sequence ID" value="CAJ48624.1"/>
    <property type="molecule type" value="Genomic_DNA"/>
</dbReference>
<dbReference type="GO" id="GO:0005886">
    <property type="term" value="C:plasma membrane"/>
    <property type="evidence" value="ECO:0007669"/>
    <property type="project" value="UniProtKB-SubCell"/>
</dbReference>
<dbReference type="STRING" id="360910.BAV1015"/>
<dbReference type="KEGG" id="bav:BAV1015"/>
<dbReference type="eggNOG" id="COG2095">
    <property type="taxonomic scope" value="Bacteria"/>
</dbReference>
<dbReference type="PANTHER" id="PTHR33508">
    <property type="entry name" value="UPF0056 MEMBRANE PROTEIN YHCE"/>
    <property type="match status" value="1"/>
</dbReference>
<keyword evidence="7 8" id="KW-0472">Membrane</keyword>
<organism evidence="9 10">
    <name type="scientific">Bordetella avium (strain 197N)</name>
    <dbReference type="NCBI Taxonomy" id="360910"/>
    <lineage>
        <taxon>Bacteria</taxon>
        <taxon>Pseudomonadati</taxon>
        <taxon>Pseudomonadota</taxon>
        <taxon>Betaproteobacteria</taxon>
        <taxon>Burkholderiales</taxon>
        <taxon>Alcaligenaceae</taxon>
        <taxon>Bordetella</taxon>
    </lineage>
</organism>
<dbReference type="AlphaFoldDB" id="Q2KV88"/>
<evidence type="ECO:0000256" key="3">
    <source>
        <dbReference type="ARBA" id="ARBA00022475"/>
    </source>
</evidence>
<feature type="transmembrane region" description="Helical" evidence="8">
    <location>
        <begin position="199"/>
        <end position="224"/>
    </location>
</feature>
<sequence>MINDVIDLFKLTGLGLTLMLPLANPLTSMTLLLSLSEHIPFRERQKQIRQATFYVIGIMLVTFYAGTWIMSTFGISIPGLRIAGGLIVAAIGFNMLFPQTTTDDIPEADAATNIAERSVPNIAFVPLAMPGTAGPGTIAMIVSATSTIHTDHEYSRWVLEVTPILVFLLLGLLFWVCLRSAGRIVKIIGHDGVQAISRVMGFLLVCMGVQFIINGVLEIVTTYLSSHPHIG</sequence>
<evidence type="ECO:0000256" key="5">
    <source>
        <dbReference type="ARBA" id="ARBA00022692"/>
    </source>
</evidence>
<dbReference type="HOGENOM" id="CLU_079909_2_0_4"/>
<dbReference type="NCBIfam" id="NF008228">
    <property type="entry name" value="PRK10995.1"/>
    <property type="match status" value="1"/>
</dbReference>
<dbReference type="PANTHER" id="PTHR33508:SF2">
    <property type="entry name" value="UPF0056 INNER MEMBRANE PROTEIN MARC"/>
    <property type="match status" value="1"/>
</dbReference>
<comment type="subcellular location">
    <subcellularLocation>
        <location evidence="1 8">Cell inner membrane</location>
        <topology evidence="1 8">Multi-pass membrane protein</topology>
    </subcellularLocation>
</comment>
<keyword evidence="5 8" id="KW-0812">Transmembrane</keyword>